<gene>
    <name evidence="10" type="ORF">N180_00935</name>
</gene>
<comment type="similarity">
    <text evidence="7">Belongs to the TonB-dependent receptor family.</text>
</comment>
<dbReference type="NCBIfam" id="TIGR04057">
    <property type="entry name" value="SusC_RagA_signa"/>
    <property type="match status" value="1"/>
</dbReference>
<dbReference type="Pfam" id="PF13715">
    <property type="entry name" value="CarbopepD_reg_2"/>
    <property type="match status" value="1"/>
</dbReference>
<dbReference type="InterPro" id="IPR036942">
    <property type="entry name" value="Beta-barrel_TonB_sf"/>
</dbReference>
<dbReference type="InterPro" id="IPR008969">
    <property type="entry name" value="CarboxyPept-like_regulatory"/>
</dbReference>
<sequence length="998" mass="108890">MKKTIKIIVMAVLCLNFQVMSQSVPIQITGTVLDKLGKPIAGANVGIPLSKAFAATDSYGKFTIRADQSTGELMVSSIGYKTTKIAYGPKPNLQIILEESTGSLDEVVVIAYGKTTRRLNTGSVGQVSAAEIALQPVSNPLSALQGRVAGLSITQNSGINGAGVKVQIRGQASLMQGSDPLFIIDGVPFASGNSSINSVTNATGTAGISPFSTVNPADIESVEVLKDADATSIYGSRGANGVILITTKKGVSGKTRFSLNGYSGFSQVTRTMDMLNTQDYLMMRKEAFKNDGAAMTNANAPDLLLWDQNRYTDFKKLLVGGTAKTNDWQASVSGGNENTRFLFSSGYHGETSVFPGEQRDDKISGRLSLNHRSKDERFTLDLSTSYSYNKNKMSAGDLTGFINMPPHMSLYKPGGTLNWEDSGVFFDGALTNPLAATNKRYTGKFNNANTSLNLSYMILLGLKAKINMGYNSVNGEDQALNPSTSINPNSGNLPYANFGRSALNSWIVEPQAEFNKTVGRGKINILLGGTLQNISSNSLNIIAQNYRNDMLLSSIAAAGNVITRNSDFAYRYSALYGRIGYNLKDRYLVNLTGRRDGSSRFGPGKQFAAFGAIGVAWIFSSESFIASTLPWLSFGKLRGSYGSSGNDQIGNYRFLDTWTSTNQPYQGGAGLQPSSLYNADLSWEISRKAELAIELGVLDNRFLLTTAYFRNRSSNQLINYKLPSQTGFSSILRNFGALIQNSGLELGLESKFITTRDFSWSSVINFSLPQNKLVKFPGLETSSYATVYFLGKSLSTQKTLEYLGVDPATGIYTFRDVNGDGQYDSKDRTQLINTLPKFYGGLQNSFTYKGLKLDVFLEFKKQLGYNYLYTQSVYIPGYYYLNQPKIVLQRWQSPGDITNIQRFAATGDSPAFLPAGDYLADSDAIFSDASFIRVKNISLAYTFSGSWIKKMKLEKLGLYLHAQNLFTITGYEGADPESQNLFILPPLKTITMGIQITL</sequence>
<dbReference type="Pfam" id="PF07715">
    <property type="entry name" value="Plug"/>
    <property type="match status" value="1"/>
</dbReference>
<evidence type="ECO:0000256" key="8">
    <source>
        <dbReference type="SAM" id="SignalP"/>
    </source>
</evidence>
<dbReference type="AlphaFoldDB" id="A0A081PC09"/>
<evidence type="ECO:0000256" key="7">
    <source>
        <dbReference type="PROSITE-ProRule" id="PRU01360"/>
    </source>
</evidence>
<keyword evidence="6 7" id="KW-0998">Cell outer membrane</keyword>
<evidence type="ECO:0000256" key="3">
    <source>
        <dbReference type="ARBA" id="ARBA00022452"/>
    </source>
</evidence>
<keyword evidence="5 7" id="KW-0472">Membrane</keyword>
<comment type="caution">
    <text evidence="10">The sequence shown here is derived from an EMBL/GenBank/DDBJ whole genome shotgun (WGS) entry which is preliminary data.</text>
</comment>
<dbReference type="GO" id="GO:0009279">
    <property type="term" value="C:cell outer membrane"/>
    <property type="evidence" value="ECO:0007669"/>
    <property type="project" value="UniProtKB-SubCell"/>
</dbReference>
<protein>
    <recommendedName>
        <fullName evidence="9">TonB-dependent receptor plug domain-containing protein</fullName>
    </recommendedName>
</protein>
<dbReference type="InterPro" id="IPR023997">
    <property type="entry name" value="TonB-dep_OMP_SusC/RagA_CS"/>
</dbReference>
<dbReference type="Gene3D" id="2.170.130.10">
    <property type="entry name" value="TonB-dependent receptor, plug domain"/>
    <property type="match status" value="1"/>
</dbReference>
<feature type="signal peptide" evidence="8">
    <location>
        <begin position="1"/>
        <end position="21"/>
    </location>
</feature>
<dbReference type="InterPro" id="IPR037066">
    <property type="entry name" value="Plug_dom_sf"/>
</dbReference>
<reference evidence="10 11" key="1">
    <citation type="journal article" date="1992" name="Int. J. Syst. Bacteriol.">
        <title>Sphingobacterium antarcticus sp. nov. a Psychrotrophic Bacterium from the Soils of Schirmacher Oasis, Antarctica.</title>
        <authorList>
            <person name="Shivaji S."/>
            <person name="Ray M.K."/>
            <person name="Rao N.S."/>
            <person name="Saiserr L."/>
            <person name="Jagannadham M.V."/>
            <person name="Kumar G.S."/>
            <person name="Reddy G."/>
            <person name="Bhargava P.M."/>
        </authorList>
    </citation>
    <scope>NUCLEOTIDE SEQUENCE [LARGE SCALE GENOMIC DNA]</scope>
    <source>
        <strain evidence="10 11">4BY</strain>
    </source>
</reference>
<feature type="domain" description="TonB-dependent receptor plug" evidence="9">
    <location>
        <begin position="120"/>
        <end position="242"/>
    </location>
</feature>
<dbReference type="InterPro" id="IPR023996">
    <property type="entry name" value="TonB-dep_OMP_SusC/RagA"/>
</dbReference>
<accession>A0A081PC09</accession>
<dbReference type="eggNOG" id="COG1629">
    <property type="taxonomic scope" value="Bacteria"/>
</dbReference>
<dbReference type="PROSITE" id="PS52016">
    <property type="entry name" value="TONB_DEPENDENT_REC_3"/>
    <property type="match status" value="1"/>
</dbReference>
<organism evidence="10 11">
    <name type="scientific">Pedobacter antarcticus 4BY</name>
    <dbReference type="NCBI Taxonomy" id="1358423"/>
    <lineage>
        <taxon>Bacteria</taxon>
        <taxon>Pseudomonadati</taxon>
        <taxon>Bacteroidota</taxon>
        <taxon>Sphingobacteriia</taxon>
        <taxon>Sphingobacteriales</taxon>
        <taxon>Sphingobacteriaceae</taxon>
        <taxon>Pedobacter</taxon>
    </lineage>
</organism>
<evidence type="ECO:0000313" key="11">
    <source>
        <dbReference type="Proteomes" id="UP000028007"/>
    </source>
</evidence>
<comment type="subcellular location">
    <subcellularLocation>
        <location evidence="1 7">Cell outer membrane</location>
        <topology evidence="1 7">Multi-pass membrane protein</topology>
    </subcellularLocation>
</comment>
<keyword evidence="8" id="KW-0732">Signal</keyword>
<dbReference type="EMBL" id="JNFF01000117">
    <property type="protein sequence ID" value="KEQ28232.1"/>
    <property type="molecule type" value="Genomic_DNA"/>
</dbReference>
<name>A0A081PC09_9SPHI</name>
<keyword evidence="11" id="KW-1185">Reference proteome</keyword>
<dbReference type="NCBIfam" id="TIGR04056">
    <property type="entry name" value="OMP_RagA_SusC"/>
    <property type="match status" value="1"/>
</dbReference>
<evidence type="ECO:0000256" key="6">
    <source>
        <dbReference type="ARBA" id="ARBA00023237"/>
    </source>
</evidence>
<dbReference type="RefSeq" id="WP_037444872.1">
    <property type="nucleotide sequence ID" value="NZ_JNFF01000117.1"/>
</dbReference>
<evidence type="ECO:0000256" key="5">
    <source>
        <dbReference type="ARBA" id="ARBA00023136"/>
    </source>
</evidence>
<evidence type="ECO:0000259" key="9">
    <source>
        <dbReference type="Pfam" id="PF07715"/>
    </source>
</evidence>
<evidence type="ECO:0000256" key="1">
    <source>
        <dbReference type="ARBA" id="ARBA00004571"/>
    </source>
</evidence>
<dbReference type="Gene3D" id="2.40.170.20">
    <property type="entry name" value="TonB-dependent receptor, beta-barrel domain"/>
    <property type="match status" value="1"/>
</dbReference>
<evidence type="ECO:0000256" key="2">
    <source>
        <dbReference type="ARBA" id="ARBA00022448"/>
    </source>
</evidence>
<dbReference type="SUPFAM" id="SSF56935">
    <property type="entry name" value="Porins"/>
    <property type="match status" value="1"/>
</dbReference>
<keyword evidence="4 7" id="KW-0812">Transmembrane</keyword>
<evidence type="ECO:0000256" key="4">
    <source>
        <dbReference type="ARBA" id="ARBA00022692"/>
    </source>
</evidence>
<feature type="chain" id="PRO_5001761593" description="TonB-dependent receptor plug domain-containing protein" evidence="8">
    <location>
        <begin position="22"/>
        <end position="998"/>
    </location>
</feature>
<dbReference type="InterPro" id="IPR039426">
    <property type="entry name" value="TonB-dep_rcpt-like"/>
</dbReference>
<dbReference type="SUPFAM" id="SSF49464">
    <property type="entry name" value="Carboxypeptidase regulatory domain-like"/>
    <property type="match status" value="1"/>
</dbReference>
<dbReference type="InterPro" id="IPR012910">
    <property type="entry name" value="Plug_dom"/>
</dbReference>
<dbReference type="Proteomes" id="UP000028007">
    <property type="component" value="Unassembled WGS sequence"/>
</dbReference>
<keyword evidence="2 7" id="KW-0813">Transport</keyword>
<evidence type="ECO:0000313" key="10">
    <source>
        <dbReference type="EMBL" id="KEQ28232.1"/>
    </source>
</evidence>
<proteinExistence type="inferred from homology"/>
<dbReference type="Gene3D" id="2.60.40.1120">
    <property type="entry name" value="Carboxypeptidase-like, regulatory domain"/>
    <property type="match status" value="1"/>
</dbReference>
<keyword evidence="3 7" id="KW-1134">Transmembrane beta strand</keyword>
<dbReference type="OrthoDB" id="9768177at2"/>